<feature type="domain" description="Molybdopterin dinucleotide-binding" evidence="8">
    <location>
        <begin position="1022"/>
        <end position="1117"/>
    </location>
</feature>
<dbReference type="GO" id="GO:0009061">
    <property type="term" value="P:anaerobic respiration"/>
    <property type="evidence" value="ECO:0007669"/>
    <property type="project" value="TreeGrafter"/>
</dbReference>
<name>A0A9D2GTX6_9BACT</name>
<comment type="similarity">
    <text evidence="2">Belongs to the prokaryotic molybdopterin-containing oxidoreductase family.</text>
</comment>
<dbReference type="Gene3D" id="3.40.50.740">
    <property type="match status" value="2"/>
</dbReference>
<dbReference type="NCBIfam" id="TIGR01409">
    <property type="entry name" value="TAT_signal_seq"/>
    <property type="match status" value="1"/>
</dbReference>
<dbReference type="Pfam" id="PF01568">
    <property type="entry name" value="Molydop_binding"/>
    <property type="match status" value="1"/>
</dbReference>
<dbReference type="PANTHER" id="PTHR43742:SF3">
    <property type="entry name" value="DIMETHYL SULFOXIDE REDUCTASE DMSA"/>
    <property type="match status" value="1"/>
</dbReference>
<evidence type="ECO:0000256" key="5">
    <source>
        <dbReference type="ARBA" id="ARBA00022729"/>
    </source>
</evidence>
<dbReference type="InterPro" id="IPR006655">
    <property type="entry name" value="Mopterin_OxRdtase_prok_CS"/>
</dbReference>
<evidence type="ECO:0000313" key="9">
    <source>
        <dbReference type="EMBL" id="HIZ89161.1"/>
    </source>
</evidence>
<dbReference type="SUPFAM" id="SSF50692">
    <property type="entry name" value="ADC-like"/>
    <property type="match status" value="1"/>
</dbReference>
<dbReference type="InterPro" id="IPR006311">
    <property type="entry name" value="TAT_signal"/>
</dbReference>
<dbReference type="GO" id="GO:0030151">
    <property type="term" value="F:molybdenum ion binding"/>
    <property type="evidence" value="ECO:0007669"/>
    <property type="project" value="TreeGrafter"/>
</dbReference>
<dbReference type="InterPro" id="IPR006656">
    <property type="entry name" value="Mopterin_OxRdtase"/>
</dbReference>
<dbReference type="AlphaFoldDB" id="A0A9D2GTX6"/>
<dbReference type="GO" id="GO:0030288">
    <property type="term" value="C:outer membrane-bounded periplasmic space"/>
    <property type="evidence" value="ECO:0007669"/>
    <property type="project" value="TreeGrafter"/>
</dbReference>
<comment type="caution">
    <text evidence="9">The sequence shown here is derived from an EMBL/GenBank/DDBJ whole genome shotgun (WGS) entry which is preliminary data.</text>
</comment>
<accession>A0A9D2GTX6</accession>
<dbReference type="Gene3D" id="2.40.40.20">
    <property type="match status" value="1"/>
</dbReference>
<dbReference type="Gene3D" id="3.40.228.10">
    <property type="entry name" value="Dimethylsulfoxide Reductase, domain 2"/>
    <property type="match status" value="1"/>
</dbReference>
<dbReference type="SUPFAM" id="SSF53706">
    <property type="entry name" value="Formate dehydrogenase/DMSO reductase, domains 1-3"/>
    <property type="match status" value="1"/>
</dbReference>
<dbReference type="Pfam" id="PF00384">
    <property type="entry name" value="Molybdopterin"/>
    <property type="match status" value="1"/>
</dbReference>
<dbReference type="PROSITE" id="PS00932">
    <property type="entry name" value="MOLYBDOPTERIN_PROK_3"/>
    <property type="match status" value="1"/>
</dbReference>
<organism evidence="9 10">
    <name type="scientific">Candidatus Mucispirillum faecigallinarum</name>
    <dbReference type="NCBI Taxonomy" id="2838699"/>
    <lineage>
        <taxon>Bacteria</taxon>
        <taxon>Pseudomonadati</taxon>
        <taxon>Deferribacterota</taxon>
        <taxon>Deferribacteres</taxon>
        <taxon>Deferribacterales</taxon>
        <taxon>Mucispirillaceae</taxon>
        <taxon>Mucispirillum</taxon>
    </lineage>
</organism>
<dbReference type="GO" id="GO:0016491">
    <property type="term" value="F:oxidoreductase activity"/>
    <property type="evidence" value="ECO:0007669"/>
    <property type="project" value="UniProtKB-KW"/>
</dbReference>
<dbReference type="PANTHER" id="PTHR43742">
    <property type="entry name" value="TRIMETHYLAMINE-N-OXIDE REDUCTASE"/>
    <property type="match status" value="1"/>
</dbReference>
<reference evidence="9" key="2">
    <citation type="submission" date="2021-04" db="EMBL/GenBank/DDBJ databases">
        <authorList>
            <person name="Gilroy R."/>
        </authorList>
    </citation>
    <scope>NUCLEOTIDE SEQUENCE</scope>
    <source>
        <strain evidence="9">ChiW4-1371</strain>
    </source>
</reference>
<dbReference type="InterPro" id="IPR050612">
    <property type="entry name" value="Prok_Mopterin_Oxidored"/>
</dbReference>
<keyword evidence="5" id="KW-0732">Signal</keyword>
<dbReference type="GO" id="GO:0009055">
    <property type="term" value="F:electron transfer activity"/>
    <property type="evidence" value="ECO:0007669"/>
    <property type="project" value="TreeGrafter"/>
</dbReference>
<dbReference type="Gene3D" id="3.40.50.12440">
    <property type="match status" value="2"/>
</dbReference>
<evidence type="ECO:0000259" key="7">
    <source>
        <dbReference type="Pfam" id="PF00384"/>
    </source>
</evidence>
<protein>
    <submittedName>
        <fullName evidence="9">Molybdopterin-dependent oxidoreductase</fullName>
    </submittedName>
</protein>
<evidence type="ECO:0000256" key="3">
    <source>
        <dbReference type="ARBA" id="ARBA00022505"/>
    </source>
</evidence>
<dbReference type="EMBL" id="DXAQ01000070">
    <property type="protein sequence ID" value="HIZ89161.1"/>
    <property type="molecule type" value="Genomic_DNA"/>
</dbReference>
<keyword evidence="6" id="KW-0560">Oxidoreductase</keyword>
<dbReference type="GO" id="GO:0043546">
    <property type="term" value="F:molybdopterin cofactor binding"/>
    <property type="evidence" value="ECO:0007669"/>
    <property type="project" value="InterPro"/>
</dbReference>
<keyword evidence="3" id="KW-0500">Molybdenum</keyword>
<evidence type="ECO:0000259" key="8">
    <source>
        <dbReference type="Pfam" id="PF01568"/>
    </source>
</evidence>
<dbReference type="InterPro" id="IPR009010">
    <property type="entry name" value="Asp_de-COase-like_dom_sf"/>
</dbReference>
<reference evidence="9" key="1">
    <citation type="journal article" date="2021" name="PeerJ">
        <title>Extensive microbial diversity within the chicken gut microbiome revealed by metagenomics and culture.</title>
        <authorList>
            <person name="Gilroy R."/>
            <person name="Ravi A."/>
            <person name="Getino M."/>
            <person name="Pursley I."/>
            <person name="Horton D.L."/>
            <person name="Alikhan N.F."/>
            <person name="Baker D."/>
            <person name="Gharbi K."/>
            <person name="Hall N."/>
            <person name="Watson M."/>
            <person name="Adriaenssens E.M."/>
            <person name="Foster-Nyarko E."/>
            <person name="Jarju S."/>
            <person name="Secka A."/>
            <person name="Antonio M."/>
            <person name="Oren A."/>
            <person name="Chaudhuri R.R."/>
            <person name="La Ragione R."/>
            <person name="Hildebrand F."/>
            <person name="Pallen M.J."/>
        </authorList>
    </citation>
    <scope>NUCLEOTIDE SEQUENCE</scope>
    <source>
        <strain evidence="9">ChiW4-1371</strain>
    </source>
</reference>
<keyword evidence="4" id="KW-0479">Metal-binding</keyword>
<evidence type="ECO:0000256" key="6">
    <source>
        <dbReference type="ARBA" id="ARBA00023002"/>
    </source>
</evidence>
<sequence>MGKEANVLNSLEESSVSRRSFLKGTAALGAMAAMYGCSKDGSSEIIYGGGVGTSASDEDDLTPDYIRYGTSGHNCGAKCLIKAHVKNGVIKRFVTDENVIDTAGNVMDSENPNCASSRACARCRSYKYRLYHPGRLKYPLKQTKKRGDLSGFVRISWEQALDEIARKHKAITDKYGPEAFHSIYACGAYSSSWQGGGYTGIWTGMGGSAPAQLMGGYLLYTDDYSFHQKSFFGTYYTGYNGSGANANTVASAVKNIVLWGSNALSTVNSSAYSEIRSVEMMKQRGGKVWFIGPEFVDTGVTLADTWYQMRPYTDTALILGMLHHMITNTFGVDGNIRDDVDKKLQLDVNYIDTMVYGFFDSPEYYVNKTTGAITFDTDPGDGSVKVNAVPAGKSLSAYIMGNDDRLTKADYNGNYVANRFATKQPKRNGSVCSYEVQGVTATEENVKTSKYKTKQDFLTPKTPAWASAITGIPEQAIKDLAELYFNPDNHPIYSEWCGAQQKQANGVINMFALQTLLILSKSWGMKGDGLGRAFGGSNSKASGTLSVRIRRPDIPENPESPTISCTQWHNAIKFAFGDQLKANGYSAKYIPDWSAEEVGTGKVYFDDGGAKALYKWKRGADGKVLMDSTGKYYQYETEADGVTPIYSGIRFLLNTGGNIPMNQHMDPNDAREMFEALDLGSTEPDNPDTFCMVSFDNFLSPSPRWSDYVLPAATTWEQEDIISISLGNPLYIPVVSNAPGQAKSQWNFTNDFLKAVGRLKGVGDELATKFTGGVPNQQIEDLVKEAFGKASVDSSSLYYGKKWEDFINNPYAPKTANKYAPVSVTKTSLRNSLDTYLGGDMSTAFAGKINTLAATSNINSDKYGDFGLQWDDITTAPQPSARFHVYSDMLVWRYEKRYSAWHGYLASQGLPTGQANKDFEGDPLVYPIPLYYAYEDYFNEAYGVMNGKNTLDMSKGYLLTTTHDRYRAHSSQAENPYLRELTHRIKGGGLYSGNDWNEYGNIGAAQEVAEGETETLTRLNQTIANGQPIPGKEKVASWSEVWMNDQDAIEEGIADGQLITIGNPVGDVRVIARVTDRVVRGFIGLHQGCWYDPDPVDGVDDGGCANTLMAQRPSRVDHGNGQQSAMVWIKNK</sequence>
<dbReference type="InterPro" id="IPR019546">
    <property type="entry name" value="TAT_signal_bac_arc"/>
</dbReference>
<gene>
    <name evidence="9" type="ORF">H9804_04390</name>
</gene>
<proteinExistence type="inferred from homology"/>
<dbReference type="PROSITE" id="PS51318">
    <property type="entry name" value="TAT"/>
    <property type="match status" value="1"/>
</dbReference>
<dbReference type="Pfam" id="PF10518">
    <property type="entry name" value="TAT_signal"/>
    <property type="match status" value="1"/>
</dbReference>
<evidence type="ECO:0000256" key="1">
    <source>
        <dbReference type="ARBA" id="ARBA00001942"/>
    </source>
</evidence>
<dbReference type="Proteomes" id="UP000824176">
    <property type="component" value="Unassembled WGS sequence"/>
</dbReference>
<comment type="cofactor">
    <cofactor evidence="1">
        <name>Mo-bis(molybdopterin guanine dinucleotide)</name>
        <dbReference type="ChEBI" id="CHEBI:60539"/>
    </cofactor>
</comment>
<feature type="domain" description="Molybdopterin oxidoreductase" evidence="7">
    <location>
        <begin position="135"/>
        <end position="752"/>
    </location>
</feature>
<evidence type="ECO:0000313" key="10">
    <source>
        <dbReference type="Proteomes" id="UP000824176"/>
    </source>
</evidence>
<dbReference type="InterPro" id="IPR006657">
    <property type="entry name" value="MoPterin_dinucl-bd_dom"/>
</dbReference>
<evidence type="ECO:0000256" key="4">
    <source>
        <dbReference type="ARBA" id="ARBA00022723"/>
    </source>
</evidence>
<evidence type="ECO:0000256" key="2">
    <source>
        <dbReference type="ARBA" id="ARBA00010312"/>
    </source>
</evidence>